<dbReference type="OrthoDB" id="432281at2759"/>
<accession>A0A6A5BNY0</accession>
<dbReference type="VEuPathDB" id="AmoebaDB:NfTy_083690"/>
<reference evidence="4 5" key="1">
    <citation type="journal article" date="2019" name="Sci. Rep.">
        <title>Nanopore sequencing improves the draft genome of the human pathogenic amoeba Naegleria fowleri.</title>
        <authorList>
            <person name="Liechti N."/>
            <person name="Schurch N."/>
            <person name="Bruggmann R."/>
            <person name="Wittwer M."/>
        </authorList>
    </citation>
    <scope>NUCLEOTIDE SEQUENCE [LARGE SCALE GENOMIC DNA]</scope>
    <source>
        <strain evidence="4 5">ATCC 30894</strain>
    </source>
</reference>
<dbReference type="RefSeq" id="XP_044561235.1">
    <property type="nucleotide sequence ID" value="XM_044707834.1"/>
</dbReference>
<proteinExistence type="inferred from homology"/>
<comment type="caution">
    <text evidence="4">The sequence shown here is derived from an EMBL/GenBank/DDBJ whole genome shotgun (WGS) entry which is preliminary data.</text>
</comment>
<sequence length="319" mass="37498">MSASQYLKGTIAPILSRGIAECIEVQPQDPIEYLGLWMLHHQQQEALREKRLKQEEENQRAMEEWMETKGKLLQKAVERIQNVVRDFIRRQRAFKAEEQQKVKQLEKLWGDLMIKAQQDQKQAEAKEQEEALNEKERIMHEKMFEASKEFITKLEKDRITYLKKAFRPPQCVPRIMKAVLLALGVAPKELKDWNMTKEKIGAPTSFVRKLVAFEPESSIGKTARFKRVSNILKKWDIEVVKQQSTVAFLLYQWLTNLLAFRESFISIKKAKKEEIEEEEDPGILDDMEDDEKDDPKEIPMTSEETKQETSEERAEDDEE</sequence>
<name>A0A6A5BNY0_NAEFO</name>
<keyword evidence="5" id="KW-1185">Reference proteome</keyword>
<dbReference type="Pfam" id="PF05186">
    <property type="entry name" value="Dpy-30"/>
    <property type="match status" value="1"/>
</dbReference>
<protein>
    <recommendedName>
        <fullName evidence="3">Dynein heavy chain coiled coil stalk domain-containing protein</fullName>
    </recommendedName>
</protein>
<evidence type="ECO:0000256" key="2">
    <source>
        <dbReference type="SAM" id="MobiDB-lite"/>
    </source>
</evidence>
<dbReference type="GO" id="GO:0048188">
    <property type="term" value="C:Set1C/COMPASS complex"/>
    <property type="evidence" value="ECO:0007669"/>
    <property type="project" value="InterPro"/>
</dbReference>
<dbReference type="VEuPathDB" id="AmoebaDB:NF0032020"/>
<evidence type="ECO:0000313" key="4">
    <source>
        <dbReference type="EMBL" id="KAF0976522.1"/>
    </source>
</evidence>
<dbReference type="InterPro" id="IPR049630">
    <property type="entry name" value="DYDC-like_DD"/>
</dbReference>
<dbReference type="PANTHER" id="PTHR23356:SF16">
    <property type="entry name" value="DPY30 DOMAIN CONTAINING 2"/>
    <property type="match status" value="1"/>
</dbReference>
<comment type="similarity">
    <text evidence="1">Belongs to the dpy-30 family.</text>
</comment>
<dbReference type="InterPro" id="IPR037856">
    <property type="entry name" value="Sdc1/DPY30"/>
</dbReference>
<dbReference type="GeneID" id="68111639"/>
<dbReference type="PANTHER" id="PTHR23356">
    <property type="entry name" value="DPY30-RELATED"/>
    <property type="match status" value="1"/>
</dbReference>
<dbReference type="InterPro" id="IPR007858">
    <property type="entry name" value="Dpy-30_motif"/>
</dbReference>
<organism evidence="4 5">
    <name type="scientific">Naegleria fowleri</name>
    <name type="common">Brain eating amoeba</name>
    <dbReference type="NCBI Taxonomy" id="5763"/>
    <lineage>
        <taxon>Eukaryota</taxon>
        <taxon>Discoba</taxon>
        <taxon>Heterolobosea</taxon>
        <taxon>Tetramitia</taxon>
        <taxon>Eutetramitia</taxon>
        <taxon>Vahlkampfiidae</taxon>
        <taxon>Naegleria</taxon>
    </lineage>
</organism>
<dbReference type="Gene3D" id="1.20.890.10">
    <property type="entry name" value="cAMP-dependent protein kinase regulatory subunit, dimerization-anchoring domain"/>
    <property type="match status" value="1"/>
</dbReference>
<dbReference type="Proteomes" id="UP000444721">
    <property type="component" value="Unassembled WGS sequence"/>
</dbReference>
<evidence type="ECO:0000259" key="3">
    <source>
        <dbReference type="Pfam" id="PF12777"/>
    </source>
</evidence>
<feature type="compositionally biased region" description="Acidic residues" evidence="2">
    <location>
        <begin position="275"/>
        <end position="292"/>
    </location>
</feature>
<gene>
    <name evidence="4" type="ORF">FDP41_004421</name>
</gene>
<dbReference type="VEuPathDB" id="AmoebaDB:FDP41_004421"/>
<dbReference type="CDD" id="cd22966">
    <property type="entry name" value="DD_DYDC-like"/>
    <property type="match status" value="1"/>
</dbReference>
<dbReference type="Pfam" id="PF12777">
    <property type="entry name" value="MT"/>
    <property type="match status" value="1"/>
</dbReference>
<feature type="compositionally biased region" description="Basic and acidic residues" evidence="2">
    <location>
        <begin position="293"/>
        <end position="312"/>
    </location>
</feature>
<evidence type="ECO:0000256" key="1">
    <source>
        <dbReference type="ARBA" id="ARBA00010849"/>
    </source>
</evidence>
<feature type="domain" description="Dynein heavy chain coiled coil stalk" evidence="3">
    <location>
        <begin position="82"/>
        <end position="273"/>
    </location>
</feature>
<dbReference type="AlphaFoldDB" id="A0A6A5BNY0"/>
<evidence type="ECO:0000313" key="5">
    <source>
        <dbReference type="Proteomes" id="UP000444721"/>
    </source>
</evidence>
<dbReference type="Gene3D" id="1.20.920.20">
    <property type="match status" value="1"/>
</dbReference>
<dbReference type="InterPro" id="IPR024743">
    <property type="entry name" value="Dynein_HC_stalk"/>
</dbReference>
<feature type="region of interest" description="Disordered" evidence="2">
    <location>
        <begin position="271"/>
        <end position="319"/>
    </location>
</feature>
<dbReference type="OMA" id="ADYLAMW"/>
<dbReference type="EMBL" id="VFQX01000037">
    <property type="protein sequence ID" value="KAF0976522.1"/>
    <property type="molecule type" value="Genomic_DNA"/>
</dbReference>